<comment type="subcellular location">
    <subcellularLocation>
        <location evidence="1">Nucleus</location>
    </subcellularLocation>
</comment>
<keyword evidence="2" id="KW-0539">Nucleus</keyword>
<dbReference type="PANTHER" id="PTHR13129">
    <property type="entry name" value="VPRBP PROTEIN-RELATED"/>
    <property type="match status" value="1"/>
</dbReference>
<dbReference type="InterPro" id="IPR033270">
    <property type="entry name" value="VPRBP/DCAF1"/>
</dbReference>
<gene>
    <name evidence="4" type="ORF">MKW94_002690</name>
</gene>
<dbReference type="GO" id="GO:0005634">
    <property type="term" value="C:nucleus"/>
    <property type="evidence" value="ECO:0007669"/>
    <property type="project" value="UniProtKB-SubCell"/>
</dbReference>
<evidence type="ECO:0000256" key="2">
    <source>
        <dbReference type="ARBA" id="ARBA00023242"/>
    </source>
</evidence>
<feature type="compositionally biased region" description="Basic and acidic residues" evidence="3">
    <location>
        <begin position="8"/>
        <end position="20"/>
    </location>
</feature>
<feature type="region of interest" description="Disordered" evidence="3">
    <location>
        <begin position="1"/>
        <end position="22"/>
    </location>
</feature>
<evidence type="ECO:0000313" key="4">
    <source>
        <dbReference type="EMBL" id="MCL7031601.1"/>
    </source>
</evidence>
<accession>A0AA41SAL6</accession>
<reference evidence="4" key="1">
    <citation type="submission" date="2022-03" db="EMBL/GenBank/DDBJ databases">
        <title>A functionally conserved STORR gene fusion in Papaver species that diverged 16.8 million years ago.</title>
        <authorList>
            <person name="Catania T."/>
        </authorList>
    </citation>
    <scope>NUCLEOTIDE SEQUENCE</scope>
    <source>
        <strain evidence="4">S-191538</strain>
    </source>
</reference>
<dbReference type="GO" id="GO:0080008">
    <property type="term" value="C:Cul4-RING E3 ubiquitin ligase complex"/>
    <property type="evidence" value="ECO:0007669"/>
    <property type="project" value="TreeGrafter"/>
</dbReference>
<evidence type="ECO:0000313" key="5">
    <source>
        <dbReference type="Proteomes" id="UP001177140"/>
    </source>
</evidence>
<evidence type="ECO:0000256" key="1">
    <source>
        <dbReference type="ARBA" id="ARBA00004123"/>
    </source>
</evidence>
<proteinExistence type="predicted"/>
<feature type="non-terminal residue" evidence="4">
    <location>
        <position position="188"/>
    </location>
</feature>
<dbReference type="AlphaFoldDB" id="A0AA41SAL6"/>
<comment type="caution">
    <text evidence="4">The sequence shown here is derived from an EMBL/GenBank/DDBJ whole genome shotgun (WGS) entry which is preliminary data.</text>
</comment>
<protein>
    <submittedName>
        <fullName evidence="4">Uncharacterized protein</fullName>
    </submittedName>
</protein>
<dbReference type="EMBL" id="JAJJMA010113894">
    <property type="protein sequence ID" value="MCL7031601.1"/>
    <property type="molecule type" value="Genomic_DNA"/>
</dbReference>
<organism evidence="4 5">
    <name type="scientific">Papaver nudicaule</name>
    <name type="common">Iceland poppy</name>
    <dbReference type="NCBI Taxonomy" id="74823"/>
    <lineage>
        <taxon>Eukaryota</taxon>
        <taxon>Viridiplantae</taxon>
        <taxon>Streptophyta</taxon>
        <taxon>Embryophyta</taxon>
        <taxon>Tracheophyta</taxon>
        <taxon>Spermatophyta</taxon>
        <taxon>Magnoliopsida</taxon>
        <taxon>Ranunculales</taxon>
        <taxon>Papaveraceae</taxon>
        <taxon>Papaveroideae</taxon>
        <taxon>Papaver</taxon>
    </lineage>
</organism>
<dbReference type="GO" id="GO:0016567">
    <property type="term" value="P:protein ubiquitination"/>
    <property type="evidence" value="ECO:0007669"/>
    <property type="project" value="InterPro"/>
</dbReference>
<name>A0AA41SAL6_PAPNU</name>
<sequence length="188" mass="20785">MEAATDNRGGESEEAPKNNENEIENLVTKAQELMNKITSARLNPSPKVLNALASMLETQESRYMDELGNSAPNNGRASHNIGRLGNVVRDNDEFFEMISSEVLSDSRYSISIQSAAIRLLLSCSTTWMFPHVFEDAVLDNIKNWVINDNSRSNADEPDKKKGLKRDKPTDFETLGTYATGLLAVCLSG</sequence>
<evidence type="ECO:0000256" key="3">
    <source>
        <dbReference type="SAM" id="MobiDB-lite"/>
    </source>
</evidence>
<dbReference type="Proteomes" id="UP001177140">
    <property type="component" value="Unassembled WGS sequence"/>
</dbReference>
<keyword evidence="5" id="KW-1185">Reference proteome</keyword>
<dbReference type="PANTHER" id="PTHR13129:SF4">
    <property type="entry name" value="DDB1- AND CUL4-ASSOCIATED FACTOR 1"/>
    <property type="match status" value="1"/>
</dbReference>